<dbReference type="PROSITE" id="PS51891">
    <property type="entry name" value="CENP_V_GFA"/>
    <property type="match status" value="1"/>
</dbReference>
<protein>
    <recommendedName>
        <fullName evidence="4">CENP-V/GFA domain-containing protein</fullName>
    </recommendedName>
</protein>
<dbReference type="GO" id="GO:0016846">
    <property type="term" value="F:carbon-sulfur lyase activity"/>
    <property type="evidence" value="ECO:0007669"/>
    <property type="project" value="InterPro"/>
</dbReference>
<dbReference type="EMBL" id="QAOI01000029">
    <property type="protein sequence ID" value="PTQ72051.1"/>
    <property type="molecule type" value="Genomic_DNA"/>
</dbReference>
<dbReference type="PANTHER" id="PTHR28620">
    <property type="entry name" value="CENTROMERE PROTEIN V"/>
    <property type="match status" value="1"/>
</dbReference>
<proteinExistence type="inferred from homology"/>
<evidence type="ECO:0000313" key="6">
    <source>
        <dbReference type="Proteomes" id="UP000244128"/>
    </source>
</evidence>
<dbReference type="SUPFAM" id="SSF51316">
    <property type="entry name" value="Mss4-like"/>
    <property type="match status" value="1"/>
</dbReference>
<keyword evidence="3" id="KW-0862">Zinc</keyword>
<evidence type="ECO:0000313" key="5">
    <source>
        <dbReference type="EMBL" id="PTQ72051.1"/>
    </source>
</evidence>
<dbReference type="InterPro" id="IPR011057">
    <property type="entry name" value="Mss4-like_sf"/>
</dbReference>
<dbReference type="Pfam" id="PF04828">
    <property type="entry name" value="GFA"/>
    <property type="match status" value="1"/>
</dbReference>
<reference evidence="5 6" key="1">
    <citation type="submission" date="2018-04" db="EMBL/GenBank/DDBJ databases">
        <title>Active sludge and wastewater microbial communities from Klosterneuburg, Austria.</title>
        <authorList>
            <person name="Wagner M."/>
        </authorList>
    </citation>
    <scope>NUCLEOTIDE SEQUENCE [LARGE SCALE GENOMIC DNA]</scope>
    <source>
        <strain evidence="5 6">Nm49</strain>
    </source>
</reference>
<evidence type="ECO:0000256" key="1">
    <source>
        <dbReference type="ARBA" id="ARBA00005495"/>
    </source>
</evidence>
<dbReference type="GO" id="GO:0046872">
    <property type="term" value="F:metal ion binding"/>
    <property type="evidence" value="ECO:0007669"/>
    <property type="project" value="UniProtKB-KW"/>
</dbReference>
<dbReference type="Gene3D" id="2.170.150.70">
    <property type="match status" value="1"/>
</dbReference>
<accession>A0A2T5HKE4</accession>
<dbReference type="Proteomes" id="UP000244128">
    <property type="component" value="Unassembled WGS sequence"/>
</dbReference>
<dbReference type="PANTHER" id="PTHR28620:SF1">
    <property type="entry name" value="CENP-V_GFA DOMAIN-CONTAINING PROTEIN"/>
    <property type="match status" value="1"/>
</dbReference>
<comment type="similarity">
    <text evidence="1">Belongs to the Gfa family.</text>
</comment>
<organism evidence="5 6">
    <name type="scientific">Nitrosomonas oligotropha</name>
    <dbReference type="NCBI Taxonomy" id="42354"/>
    <lineage>
        <taxon>Bacteria</taxon>
        <taxon>Pseudomonadati</taxon>
        <taxon>Pseudomonadota</taxon>
        <taxon>Betaproteobacteria</taxon>
        <taxon>Nitrosomonadales</taxon>
        <taxon>Nitrosomonadaceae</taxon>
        <taxon>Nitrosomonas</taxon>
    </lineage>
</organism>
<evidence type="ECO:0000259" key="4">
    <source>
        <dbReference type="PROSITE" id="PS51891"/>
    </source>
</evidence>
<evidence type="ECO:0000256" key="3">
    <source>
        <dbReference type="ARBA" id="ARBA00022833"/>
    </source>
</evidence>
<keyword evidence="2" id="KW-0479">Metal-binding</keyword>
<dbReference type="InterPro" id="IPR052355">
    <property type="entry name" value="CENP-V-like"/>
</dbReference>
<dbReference type="AlphaFoldDB" id="A0A2T5HKE4"/>
<feature type="domain" description="CENP-V/GFA" evidence="4">
    <location>
        <begin position="5"/>
        <end position="125"/>
    </location>
</feature>
<evidence type="ECO:0000256" key="2">
    <source>
        <dbReference type="ARBA" id="ARBA00022723"/>
    </source>
</evidence>
<dbReference type="RefSeq" id="WP_107804183.1">
    <property type="nucleotide sequence ID" value="NZ_QAOI01000029.1"/>
</dbReference>
<comment type="caution">
    <text evidence="5">The sequence shown here is derived from an EMBL/GenBank/DDBJ whole genome shotgun (WGS) entry which is preliminary data.</text>
</comment>
<name>A0A2T5HKE4_9PROT</name>
<gene>
    <name evidence="5" type="ORF">C8R26_12920</name>
</gene>
<sequence length="134" mass="15009">MLKTYLGSCHCGAIRFEADIDLSLGTNKCNCSICTKTRNWNAIIKRSAFRLLSSKSDLTDYQFSNRVGHHLFCKHCGVRSFARGYVEEIGGDYIAVQLAALDNVDPIKLIEAPIRFADGRNNNWSVSPAETRHL</sequence>
<dbReference type="InterPro" id="IPR006913">
    <property type="entry name" value="CENP-V/GFA"/>
</dbReference>